<dbReference type="CDD" id="cd12395">
    <property type="entry name" value="RRM2_RBM34"/>
    <property type="match status" value="1"/>
</dbReference>
<feature type="domain" description="RRM" evidence="7">
    <location>
        <begin position="336"/>
        <end position="417"/>
    </location>
</feature>
<keyword evidence="9" id="KW-1185">Reference proteome</keyword>
<feature type="region of interest" description="Disordered" evidence="6">
    <location>
        <begin position="408"/>
        <end position="563"/>
    </location>
</feature>
<feature type="compositionally biased region" description="Basic and acidic residues" evidence="6">
    <location>
        <begin position="107"/>
        <end position="116"/>
    </location>
</feature>
<feature type="compositionally biased region" description="Basic and acidic residues" evidence="6">
    <location>
        <begin position="408"/>
        <end position="417"/>
    </location>
</feature>
<dbReference type="InterPro" id="IPR035979">
    <property type="entry name" value="RBD_domain_sf"/>
</dbReference>
<dbReference type="Proteomes" id="UP001374584">
    <property type="component" value="Unassembled WGS sequence"/>
</dbReference>
<dbReference type="SUPFAM" id="SSF54928">
    <property type="entry name" value="RNA-binding domain, RBD"/>
    <property type="match status" value="2"/>
</dbReference>
<feature type="compositionally biased region" description="Polar residues" evidence="6">
    <location>
        <begin position="423"/>
        <end position="446"/>
    </location>
</feature>
<proteinExistence type="inferred from homology"/>
<evidence type="ECO:0000256" key="3">
    <source>
        <dbReference type="ARBA" id="ARBA00022884"/>
    </source>
</evidence>
<keyword evidence="3 5" id="KW-0694">RNA-binding</keyword>
<name>A0AAN9NAJ1_PHACN</name>
<dbReference type="PANTHER" id="PTHR23236">
    <property type="entry name" value="EUKARYOTIC TRANSLATION INITIATION FACTOR 4B/4H"/>
    <property type="match status" value="1"/>
</dbReference>
<dbReference type="InterPro" id="IPR000504">
    <property type="entry name" value="RRM_dom"/>
</dbReference>
<evidence type="ECO:0000256" key="1">
    <source>
        <dbReference type="ARBA" id="ARBA00004604"/>
    </source>
</evidence>
<dbReference type="Pfam" id="PF00076">
    <property type="entry name" value="RRM_1"/>
    <property type="match status" value="2"/>
</dbReference>
<feature type="compositionally biased region" description="Polar residues" evidence="6">
    <location>
        <begin position="44"/>
        <end position="58"/>
    </location>
</feature>
<dbReference type="GO" id="GO:0003723">
    <property type="term" value="F:RNA binding"/>
    <property type="evidence" value="ECO:0007669"/>
    <property type="project" value="UniProtKB-UniRule"/>
</dbReference>
<dbReference type="PANTHER" id="PTHR23236:SF25">
    <property type="entry name" value="RNA-BINDING PROTEIN 34"/>
    <property type="match status" value="1"/>
</dbReference>
<sequence>MWLLGFEPRVSSKALFFLEQLLHRFPIHSFQSNLPMGKKKPKDPQQTSQTDTVSSPSSIFDKLFGNGPEQGTATAASLFSDDNPFRRKPASLSDTTNHAQIPYNGDADNRDAGDEKKRKRNKEISPALDPVSVTEALKKSEKRKRVTDEGREGGLDLGAEAIGKRKRKRDEVEREWEEKRYGLVEEVEKEGIENKTVGNKRKTLDDPADTMVSKEGFDDEDKLLRTVFVGNLPLKVKKKILLKEFKKFGEVESVRIRSVPIQDTKKPRKGAILAMKINDAADSVHAYIVFKTEQSAQASLSHNMSLVEGNHIRVDRACPPRKKHKGESVPLYDNKRTVFVGNLPFDVKDEELYRLFCGISNLESSVEAVRVVRDPHLNVGKGIAYVLFKTKEAAKFVVKKRKLKLRDRELRLSHAKADATPSKRPNPSSTQAPTPSKRPNPSSTRAPTPFKRPNPSSAQAPGTPAKKFSVASRSPSSSINRSNRKTNASYQGLRATKSDVHKKTQGGEKPKERQTKRPSVAARKAKAKLHVESGAPKQAGIKRKLDSRTPDSSLRNKKVKKNR</sequence>
<feature type="domain" description="RRM" evidence="7">
    <location>
        <begin position="225"/>
        <end position="319"/>
    </location>
</feature>
<protein>
    <recommendedName>
        <fullName evidence="7">RRM domain-containing protein</fullName>
    </recommendedName>
</protein>
<accession>A0AAN9NAJ1</accession>
<feature type="region of interest" description="Disordered" evidence="6">
    <location>
        <begin position="31"/>
        <end position="157"/>
    </location>
</feature>
<dbReference type="PROSITE" id="PS50102">
    <property type="entry name" value="RRM"/>
    <property type="match status" value="2"/>
</dbReference>
<evidence type="ECO:0000313" key="8">
    <source>
        <dbReference type="EMBL" id="KAK7366952.1"/>
    </source>
</evidence>
<dbReference type="AlphaFoldDB" id="A0AAN9NAJ1"/>
<comment type="caution">
    <text evidence="8">The sequence shown here is derived from an EMBL/GenBank/DDBJ whole genome shotgun (WGS) entry which is preliminary data.</text>
</comment>
<feature type="compositionally biased region" description="Low complexity" evidence="6">
    <location>
        <begin position="472"/>
        <end position="481"/>
    </location>
</feature>
<dbReference type="InterPro" id="IPR012677">
    <property type="entry name" value="Nucleotide-bd_a/b_plait_sf"/>
</dbReference>
<dbReference type="EMBL" id="JAYMYR010000004">
    <property type="protein sequence ID" value="KAK7366952.1"/>
    <property type="molecule type" value="Genomic_DNA"/>
</dbReference>
<evidence type="ECO:0000313" key="9">
    <source>
        <dbReference type="Proteomes" id="UP001374584"/>
    </source>
</evidence>
<dbReference type="GO" id="GO:0005730">
    <property type="term" value="C:nucleolus"/>
    <property type="evidence" value="ECO:0007669"/>
    <property type="project" value="UniProtKB-SubCell"/>
</dbReference>
<reference evidence="8 9" key="1">
    <citation type="submission" date="2024-01" db="EMBL/GenBank/DDBJ databases">
        <title>The genomes of 5 underutilized Papilionoideae crops provide insights into root nodulation and disease resistanc.</title>
        <authorList>
            <person name="Jiang F."/>
        </authorList>
    </citation>
    <scope>NUCLEOTIDE SEQUENCE [LARGE SCALE GENOMIC DNA]</scope>
    <source>
        <strain evidence="8">JINMINGXINNONG_FW02</strain>
        <tissue evidence="8">Leaves</tissue>
    </source>
</reference>
<dbReference type="SMART" id="SM00360">
    <property type="entry name" value="RRM"/>
    <property type="match status" value="2"/>
</dbReference>
<evidence type="ECO:0000256" key="2">
    <source>
        <dbReference type="ARBA" id="ARBA00007077"/>
    </source>
</evidence>
<dbReference type="InterPro" id="IPR034221">
    <property type="entry name" value="RBM34_RRM2"/>
</dbReference>
<comment type="subcellular location">
    <subcellularLocation>
        <location evidence="1">Nucleus</location>
        <location evidence="1">Nucleolus</location>
    </subcellularLocation>
</comment>
<evidence type="ECO:0000256" key="4">
    <source>
        <dbReference type="ARBA" id="ARBA00023242"/>
    </source>
</evidence>
<evidence type="ECO:0000259" key="7">
    <source>
        <dbReference type="PROSITE" id="PS50102"/>
    </source>
</evidence>
<gene>
    <name evidence="8" type="ORF">VNO80_08955</name>
</gene>
<keyword evidence="4" id="KW-0539">Nucleus</keyword>
<dbReference type="Gene3D" id="3.30.70.330">
    <property type="match status" value="2"/>
</dbReference>
<comment type="similarity">
    <text evidence="2">Belongs to the RRM RBM34 family.</text>
</comment>
<organism evidence="8 9">
    <name type="scientific">Phaseolus coccineus</name>
    <name type="common">Scarlet runner bean</name>
    <name type="synonym">Phaseolus multiflorus</name>
    <dbReference type="NCBI Taxonomy" id="3886"/>
    <lineage>
        <taxon>Eukaryota</taxon>
        <taxon>Viridiplantae</taxon>
        <taxon>Streptophyta</taxon>
        <taxon>Embryophyta</taxon>
        <taxon>Tracheophyta</taxon>
        <taxon>Spermatophyta</taxon>
        <taxon>Magnoliopsida</taxon>
        <taxon>eudicotyledons</taxon>
        <taxon>Gunneridae</taxon>
        <taxon>Pentapetalae</taxon>
        <taxon>rosids</taxon>
        <taxon>fabids</taxon>
        <taxon>Fabales</taxon>
        <taxon>Fabaceae</taxon>
        <taxon>Papilionoideae</taxon>
        <taxon>50 kb inversion clade</taxon>
        <taxon>NPAAA clade</taxon>
        <taxon>indigoferoid/millettioid clade</taxon>
        <taxon>Phaseoleae</taxon>
        <taxon>Phaseolus</taxon>
    </lineage>
</organism>
<evidence type="ECO:0000256" key="6">
    <source>
        <dbReference type="SAM" id="MobiDB-lite"/>
    </source>
</evidence>
<evidence type="ECO:0000256" key="5">
    <source>
        <dbReference type="PROSITE-ProRule" id="PRU00176"/>
    </source>
</evidence>
<dbReference type="CDD" id="cd12394">
    <property type="entry name" value="RRM1_RBM34"/>
    <property type="match status" value="1"/>
</dbReference>
<feature type="compositionally biased region" description="Basic and acidic residues" evidence="6">
    <location>
        <begin position="496"/>
        <end position="515"/>
    </location>
</feature>